<dbReference type="EMBL" id="KQ976426">
    <property type="protein sequence ID" value="KYM87986.1"/>
    <property type="molecule type" value="Genomic_DNA"/>
</dbReference>
<proteinExistence type="predicted"/>
<dbReference type="Proteomes" id="UP000078540">
    <property type="component" value="Unassembled WGS sequence"/>
</dbReference>
<reference evidence="1 2" key="1">
    <citation type="submission" date="2015-09" db="EMBL/GenBank/DDBJ databases">
        <title>Atta colombica WGS genome.</title>
        <authorList>
            <person name="Nygaard S."/>
            <person name="Hu H."/>
            <person name="Boomsma J."/>
            <person name="Zhang G."/>
        </authorList>
    </citation>
    <scope>NUCLEOTIDE SEQUENCE [LARGE SCALE GENOMIC DNA]</scope>
    <source>
        <strain evidence="1">Treedump-2</strain>
        <tissue evidence="1">Whole body</tissue>
    </source>
</reference>
<keyword evidence="2" id="KW-1185">Reference proteome</keyword>
<evidence type="ECO:0000313" key="2">
    <source>
        <dbReference type="Proteomes" id="UP000078540"/>
    </source>
</evidence>
<accession>A0A151I5L5</accession>
<sequence length="108" mass="12611">MNFHCITNAAFDVMHDLYEGVCRCWNSIPPINEHHLKQDCLVMSSSEMSVLVTYFGIIIGDKISEDNPFWHFCAELYYNSNFSLWQNFLRSTDFAENSKPMYLANDAR</sequence>
<name>A0A151I5L5_9HYME</name>
<protein>
    <submittedName>
        <fullName evidence="1">Uncharacterized protein</fullName>
    </submittedName>
</protein>
<evidence type="ECO:0000313" key="1">
    <source>
        <dbReference type="EMBL" id="KYM87986.1"/>
    </source>
</evidence>
<dbReference type="AlphaFoldDB" id="A0A151I5L5"/>
<organism evidence="1 2">
    <name type="scientific">Atta colombica</name>
    <dbReference type="NCBI Taxonomy" id="520822"/>
    <lineage>
        <taxon>Eukaryota</taxon>
        <taxon>Metazoa</taxon>
        <taxon>Ecdysozoa</taxon>
        <taxon>Arthropoda</taxon>
        <taxon>Hexapoda</taxon>
        <taxon>Insecta</taxon>
        <taxon>Pterygota</taxon>
        <taxon>Neoptera</taxon>
        <taxon>Endopterygota</taxon>
        <taxon>Hymenoptera</taxon>
        <taxon>Apocrita</taxon>
        <taxon>Aculeata</taxon>
        <taxon>Formicoidea</taxon>
        <taxon>Formicidae</taxon>
        <taxon>Myrmicinae</taxon>
        <taxon>Atta</taxon>
    </lineage>
</organism>
<gene>
    <name evidence="1" type="ORF">ALC53_03204</name>
</gene>